<evidence type="ECO:0000313" key="2">
    <source>
        <dbReference type="Proteomes" id="UP000655225"/>
    </source>
</evidence>
<protein>
    <submittedName>
        <fullName evidence="1">Uncharacterized protein</fullName>
    </submittedName>
</protein>
<dbReference type="AlphaFoldDB" id="A0A835DIJ5"/>
<name>A0A835DIJ5_TETSI</name>
<organism evidence="1 2">
    <name type="scientific">Tetracentron sinense</name>
    <name type="common">Spur-leaf</name>
    <dbReference type="NCBI Taxonomy" id="13715"/>
    <lineage>
        <taxon>Eukaryota</taxon>
        <taxon>Viridiplantae</taxon>
        <taxon>Streptophyta</taxon>
        <taxon>Embryophyta</taxon>
        <taxon>Tracheophyta</taxon>
        <taxon>Spermatophyta</taxon>
        <taxon>Magnoliopsida</taxon>
        <taxon>Trochodendrales</taxon>
        <taxon>Trochodendraceae</taxon>
        <taxon>Tetracentron</taxon>
    </lineage>
</organism>
<comment type="caution">
    <text evidence="1">The sequence shown here is derived from an EMBL/GenBank/DDBJ whole genome shotgun (WGS) entry which is preliminary data.</text>
</comment>
<proteinExistence type="predicted"/>
<reference evidence="1 2" key="1">
    <citation type="submission" date="2020-04" db="EMBL/GenBank/DDBJ databases">
        <title>Plant Genome Project.</title>
        <authorList>
            <person name="Zhang R.-G."/>
        </authorList>
    </citation>
    <scope>NUCLEOTIDE SEQUENCE [LARGE SCALE GENOMIC DNA]</scope>
    <source>
        <strain evidence="1">YNK0</strain>
        <tissue evidence="1">Leaf</tissue>
    </source>
</reference>
<evidence type="ECO:0000313" key="1">
    <source>
        <dbReference type="EMBL" id="KAF8404923.1"/>
    </source>
</evidence>
<accession>A0A835DIJ5</accession>
<sequence length="120" mass="13695">MTFMSHLACSVQLDHGNNTTQSDTGNSISIETSSIRTNMLRFARNDRLPVAVLLARERLLERLRVVSLFGNKFFFVFLCDLVVDEVPFWQKPVKLGEENGDDSAADEDIEVERMMNLEQL</sequence>
<dbReference type="EMBL" id="JABCRI010000006">
    <property type="protein sequence ID" value="KAF8404923.1"/>
    <property type="molecule type" value="Genomic_DNA"/>
</dbReference>
<keyword evidence="2" id="KW-1185">Reference proteome</keyword>
<dbReference type="Proteomes" id="UP000655225">
    <property type="component" value="Unassembled WGS sequence"/>
</dbReference>
<gene>
    <name evidence="1" type="ORF">HHK36_009818</name>
</gene>